<sequence length="367" mass="41991">MQQRPIMQTYQREDDQMSDFKVYTFDQLTNDEYHDPKGWAAEYVSGSSLAEIFATCPAAWKYRPREESKALVFGTQSHTNFQSSELFAKEYRRAPAPEDYENLITSQTALASKLKSFGLTGTSGKTYPDLIKMMVDCGEDLNVQWLIEMIAESQARADNVELVPAKDYDACVTMRRVLESIPEHNACMNSTTAQRELSIFGTIKGVKVKVRLDHVDICKDVLATVISGYDGEGNPVYETTRFDEAIVITDYKTTSSANPSEFARLAFNHGYYLKMALQHDLFKKAYPEETRPVVVRLLAQEKKEPYLPIAYRMTDEQLKIGRLQYMSVINQFAECQVNDVWPSYANGEPEIDLQTPDWVRRQYKGFL</sequence>
<accession>A0AC61TQK4</accession>
<keyword evidence="2" id="KW-1185">Reference proteome</keyword>
<reference evidence="1" key="1">
    <citation type="submission" date="2021-10" db="EMBL/GenBank/DDBJ databases">
        <authorList>
            <person name="Gordon B."/>
            <person name="Gurecki A."/>
            <person name="Flor S."/>
            <person name="Thompson D.W."/>
            <person name="Grose J.H."/>
        </authorList>
    </citation>
    <scope>NUCLEOTIDE SEQUENCE</scope>
</reference>
<gene>
    <name evidence="1" type="ORF">BROOKSBY_23</name>
</gene>
<proteinExistence type="predicted"/>
<evidence type="ECO:0000313" key="2">
    <source>
        <dbReference type="Proteomes" id="UP000827450"/>
    </source>
</evidence>
<name>A0AC61TQK4_9CAUD</name>
<dbReference type="Proteomes" id="UP000827450">
    <property type="component" value="Segment"/>
</dbReference>
<evidence type="ECO:0000313" key="1">
    <source>
        <dbReference type="EMBL" id="UGO52082.1"/>
    </source>
</evidence>
<organism evidence="1 2">
    <name type="scientific">Citrobacter phage vB_CfrD_Brooksby</name>
    <dbReference type="NCBI Taxonomy" id="2902661"/>
    <lineage>
        <taxon>Viruses</taxon>
        <taxon>Duplodnaviria</taxon>
        <taxon>Heunggongvirae</taxon>
        <taxon>Uroviricota</taxon>
        <taxon>Caudoviricetes</taxon>
        <taxon>Drexlerviridae</taxon>
        <taxon>Tempevirinae</taxon>
        <taxon>Tlsvirus</taxon>
        <taxon>Tlsvirus brooksby</taxon>
    </lineage>
</organism>
<protein>
    <submittedName>
        <fullName evidence="1">Exodeoxyribonuclease VIII</fullName>
    </submittedName>
</protein>
<dbReference type="EMBL" id="OL539443">
    <property type="protein sequence ID" value="UGO52082.1"/>
    <property type="molecule type" value="Genomic_DNA"/>
</dbReference>